<evidence type="ECO:0000256" key="5">
    <source>
        <dbReference type="HAMAP-Rule" id="MF_00060"/>
    </source>
</evidence>
<dbReference type="Proteomes" id="UP000190037">
    <property type="component" value="Unassembled WGS sequence"/>
</dbReference>
<evidence type="ECO:0000256" key="2">
    <source>
        <dbReference type="ARBA" id="ARBA00011062"/>
    </source>
</evidence>
<sequence length="317" mass="32533">MAISGGKRVVTLAVGVTAAALLAASAPVAVASDDARGAQAPRRLSILISNDDGHQGPFIRALQKALRAAGHDAVIVAPATDQSGKGTGINATPGSIVKAAEVEPGIWSVAGTPADSVSFGLANVFRDRKPDLVVTGINPGQNIGATTNHSGTVGASITAAEKGIPAVAFSAEYSTADPRNPFPQMPQATAFATQLVNRLAATARRNGPLLPAHTTLNVNYPAKPTGRVEMTNVGEADFLAVSYVKDPSCDTCYKLDLGLAPNVDEPVRNADTTAIGKGSVSVSMLDADWTVPGWQRGQQSRVLDAVGVQLRLSGLKA</sequence>
<evidence type="ECO:0000313" key="9">
    <source>
        <dbReference type="Proteomes" id="UP000190037"/>
    </source>
</evidence>
<comment type="caution">
    <text evidence="8">The sequence shown here is derived from an EMBL/GenBank/DDBJ whole genome shotgun (WGS) entry which is preliminary data.</text>
</comment>
<feature type="binding site" evidence="5">
    <location>
        <position position="52"/>
    </location>
    <ligand>
        <name>a divalent metal cation</name>
        <dbReference type="ChEBI" id="CHEBI:60240"/>
    </ligand>
</feature>
<dbReference type="NCBIfam" id="TIGR00087">
    <property type="entry name" value="surE"/>
    <property type="match status" value="1"/>
</dbReference>
<evidence type="ECO:0000256" key="1">
    <source>
        <dbReference type="ARBA" id="ARBA00000815"/>
    </source>
</evidence>
<proteinExistence type="inferred from homology"/>
<keyword evidence="5" id="KW-0547">Nucleotide-binding</keyword>
<keyword evidence="6" id="KW-0732">Signal</keyword>
<comment type="catalytic activity">
    <reaction evidence="1 5">
        <text>a ribonucleoside 5'-phosphate + H2O = a ribonucleoside + phosphate</text>
        <dbReference type="Rhea" id="RHEA:12484"/>
        <dbReference type="ChEBI" id="CHEBI:15377"/>
        <dbReference type="ChEBI" id="CHEBI:18254"/>
        <dbReference type="ChEBI" id="CHEBI:43474"/>
        <dbReference type="ChEBI" id="CHEBI:58043"/>
        <dbReference type="EC" id="3.1.3.5"/>
    </reaction>
</comment>
<feature type="chain" id="PRO_5012165160" description="5'-nucleotidase SurE" evidence="6">
    <location>
        <begin position="32"/>
        <end position="317"/>
    </location>
</feature>
<name>A0A1T3NXX1_9ACTN</name>
<reference evidence="8 9" key="1">
    <citation type="submission" date="2017-03" db="EMBL/GenBank/DDBJ databases">
        <title>Draft genome sequence of Streptomyces scabrisporus NF3, endophyte isolated from Amphipterygium adstringens.</title>
        <authorList>
            <person name="Vazquez M."/>
            <person name="Ceapa C.D."/>
            <person name="Rodriguez Luna D."/>
            <person name="Sanchez Esquivel S."/>
        </authorList>
    </citation>
    <scope>NUCLEOTIDE SEQUENCE [LARGE SCALE GENOMIC DNA]</scope>
    <source>
        <strain evidence="8 9">NF3</strain>
    </source>
</reference>
<dbReference type="GO" id="GO:0005737">
    <property type="term" value="C:cytoplasm"/>
    <property type="evidence" value="ECO:0007669"/>
    <property type="project" value="UniProtKB-SubCell"/>
</dbReference>
<dbReference type="STRING" id="159449.B4N89_12660"/>
<evidence type="ECO:0000256" key="4">
    <source>
        <dbReference type="ARBA" id="ARBA00022801"/>
    </source>
</evidence>
<evidence type="ECO:0000256" key="6">
    <source>
        <dbReference type="SAM" id="SignalP"/>
    </source>
</evidence>
<dbReference type="HAMAP" id="MF_00060">
    <property type="entry name" value="SurE"/>
    <property type="match status" value="1"/>
</dbReference>
<dbReference type="GO" id="GO:0008253">
    <property type="term" value="F:5'-nucleotidase activity"/>
    <property type="evidence" value="ECO:0007669"/>
    <property type="project" value="UniProtKB-UniRule"/>
</dbReference>
<dbReference type="OrthoDB" id="9780815at2"/>
<comment type="similarity">
    <text evidence="2 5">Belongs to the SurE nucleotidase family.</text>
</comment>
<dbReference type="EMBL" id="MWQN01000001">
    <property type="protein sequence ID" value="OPC81683.1"/>
    <property type="molecule type" value="Genomic_DNA"/>
</dbReference>
<keyword evidence="5" id="KW-0963">Cytoplasm</keyword>
<feature type="binding site" evidence="5">
    <location>
        <position position="83"/>
    </location>
    <ligand>
        <name>a divalent metal cation</name>
        <dbReference type="ChEBI" id="CHEBI:60240"/>
    </ligand>
</feature>
<evidence type="ECO:0000256" key="3">
    <source>
        <dbReference type="ARBA" id="ARBA00022723"/>
    </source>
</evidence>
<dbReference type="PANTHER" id="PTHR30457:SF0">
    <property type="entry name" value="PHOSPHATASE, PUTATIVE (AFU_ORTHOLOGUE AFUA_4G01070)-RELATED"/>
    <property type="match status" value="1"/>
</dbReference>
<organism evidence="8 9">
    <name type="scientific">Embleya scabrispora</name>
    <dbReference type="NCBI Taxonomy" id="159449"/>
    <lineage>
        <taxon>Bacteria</taxon>
        <taxon>Bacillati</taxon>
        <taxon>Actinomycetota</taxon>
        <taxon>Actinomycetes</taxon>
        <taxon>Kitasatosporales</taxon>
        <taxon>Streptomycetaceae</taxon>
        <taxon>Embleya</taxon>
    </lineage>
</organism>
<dbReference type="SUPFAM" id="SSF64167">
    <property type="entry name" value="SurE-like"/>
    <property type="match status" value="1"/>
</dbReference>
<feature type="binding site" evidence="5">
    <location>
        <position position="51"/>
    </location>
    <ligand>
        <name>a divalent metal cation</name>
        <dbReference type="ChEBI" id="CHEBI:60240"/>
    </ligand>
</feature>
<dbReference type="EC" id="3.1.3.5" evidence="5"/>
<evidence type="ECO:0000313" key="8">
    <source>
        <dbReference type="EMBL" id="OPC81683.1"/>
    </source>
</evidence>
<dbReference type="GO" id="GO:0046872">
    <property type="term" value="F:metal ion binding"/>
    <property type="evidence" value="ECO:0007669"/>
    <property type="project" value="UniProtKB-UniRule"/>
</dbReference>
<dbReference type="RefSeq" id="WP_143657939.1">
    <property type="nucleotide sequence ID" value="NZ_MWQN01000001.1"/>
</dbReference>
<gene>
    <name evidence="5" type="primary">surE</name>
    <name evidence="8" type="ORF">B4N89_12660</name>
</gene>
<dbReference type="Gene3D" id="3.40.1210.10">
    <property type="entry name" value="Survival protein SurE-like phosphatase/nucleotidase"/>
    <property type="match status" value="1"/>
</dbReference>
<dbReference type="PANTHER" id="PTHR30457">
    <property type="entry name" value="5'-NUCLEOTIDASE SURE"/>
    <property type="match status" value="1"/>
</dbReference>
<dbReference type="InterPro" id="IPR002828">
    <property type="entry name" value="SurE-like_Pase/nucleotidase"/>
</dbReference>
<feature type="domain" description="Survival protein SurE-like phosphatase/nucleotidase" evidence="7">
    <location>
        <begin position="46"/>
        <end position="235"/>
    </location>
</feature>
<evidence type="ECO:0000259" key="7">
    <source>
        <dbReference type="Pfam" id="PF01975"/>
    </source>
</evidence>
<accession>A0A1T3NXX1</accession>
<dbReference type="InterPro" id="IPR036523">
    <property type="entry name" value="SurE-like_sf"/>
</dbReference>
<comment type="function">
    <text evidence="5">Nucleotidase that shows phosphatase activity on nucleoside 5'-monophosphates.</text>
</comment>
<feature type="binding site" evidence="5">
    <location>
        <position position="138"/>
    </location>
    <ligand>
        <name>a divalent metal cation</name>
        <dbReference type="ChEBI" id="CHEBI:60240"/>
    </ligand>
</feature>
<dbReference type="GO" id="GO:0000166">
    <property type="term" value="F:nucleotide binding"/>
    <property type="evidence" value="ECO:0007669"/>
    <property type="project" value="UniProtKB-KW"/>
</dbReference>
<dbReference type="AlphaFoldDB" id="A0A1T3NXX1"/>
<dbReference type="eggNOG" id="COG0496">
    <property type="taxonomic scope" value="Bacteria"/>
</dbReference>
<comment type="subcellular location">
    <subcellularLocation>
        <location evidence="5">Cytoplasm</location>
    </subcellularLocation>
</comment>
<feature type="signal peptide" evidence="6">
    <location>
        <begin position="1"/>
        <end position="31"/>
    </location>
</feature>
<comment type="cofactor">
    <cofactor evidence="5">
        <name>a divalent metal cation</name>
        <dbReference type="ChEBI" id="CHEBI:60240"/>
    </cofactor>
    <text evidence="5">Binds 1 divalent metal cation per subunit.</text>
</comment>
<dbReference type="Pfam" id="PF01975">
    <property type="entry name" value="SurE"/>
    <property type="match status" value="1"/>
</dbReference>
<keyword evidence="3 5" id="KW-0479">Metal-binding</keyword>
<dbReference type="InterPro" id="IPR030048">
    <property type="entry name" value="SurE"/>
</dbReference>
<protein>
    <recommendedName>
        <fullName evidence="5">5'-nucleotidase SurE</fullName>
        <ecNumber evidence="5">3.1.3.5</ecNumber>
    </recommendedName>
    <alternativeName>
        <fullName evidence="5">Nucleoside 5'-monophosphate phosphohydrolase</fullName>
    </alternativeName>
</protein>
<keyword evidence="4 5" id="KW-0378">Hydrolase</keyword>
<keyword evidence="9" id="KW-1185">Reference proteome</keyword>